<name>A0A0J1B8W8_RHOIS</name>
<dbReference type="Proteomes" id="UP000036367">
    <property type="component" value="Unassembled WGS sequence"/>
</dbReference>
<sequence>MFLAIENENGGTAYGHVAPPFSFDCHPNRLSSQAAPFLGPGEPS</sequence>
<dbReference type="EMBL" id="LECT01000038">
    <property type="protein sequence ID" value="KLU03280.1"/>
    <property type="molecule type" value="Genomic_DNA"/>
</dbReference>
<keyword evidence="2" id="KW-1185">Reference proteome</keyword>
<dbReference type="PATRIC" id="fig|595434.4.peg.4363"/>
<reference evidence="1" key="1">
    <citation type="submission" date="2015-05" db="EMBL/GenBank/DDBJ databases">
        <title>Permanent draft genome of Rhodopirellula islandicus K833.</title>
        <authorList>
            <person name="Kizina J."/>
            <person name="Richter M."/>
            <person name="Glockner F.O."/>
            <person name="Harder J."/>
        </authorList>
    </citation>
    <scope>NUCLEOTIDE SEQUENCE [LARGE SCALE GENOMIC DNA]</scope>
    <source>
        <strain evidence="1">K833</strain>
    </source>
</reference>
<protein>
    <submittedName>
        <fullName evidence="1">Uncharacterized protein</fullName>
    </submittedName>
</protein>
<dbReference type="AlphaFoldDB" id="A0A0J1B8W8"/>
<gene>
    <name evidence="1" type="ORF">RISK_004592</name>
</gene>
<comment type="caution">
    <text evidence="1">The sequence shown here is derived from an EMBL/GenBank/DDBJ whole genome shotgun (WGS) entry which is preliminary data.</text>
</comment>
<evidence type="ECO:0000313" key="1">
    <source>
        <dbReference type="EMBL" id="KLU03280.1"/>
    </source>
</evidence>
<accession>A0A0J1B8W8</accession>
<proteinExistence type="predicted"/>
<organism evidence="1 2">
    <name type="scientific">Rhodopirellula islandica</name>
    <dbReference type="NCBI Taxonomy" id="595434"/>
    <lineage>
        <taxon>Bacteria</taxon>
        <taxon>Pseudomonadati</taxon>
        <taxon>Planctomycetota</taxon>
        <taxon>Planctomycetia</taxon>
        <taxon>Pirellulales</taxon>
        <taxon>Pirellulaceae</taxon>
        <taxon>Rhodopirellula</taxon>
    </lineage>
</organism>
<evidence type="ECO:0000313" key="2">
    <source>
        <dbReference type="Proteomes" id="UP000036367"/>
    </source>
</evidence>